<dbReference type="AlphaFoldDB" id="A0AAW0G6G9"/>
<gene>
    <name evidence="2" type="ORF">QCA50_009562</name>
</gene>
<keyword evidence="3" id="KW-1185">Reference proteome</keyword>
<feature type="compositionally biased region" description="Low complexity" evidence="1">
    <location>
        <begin position="392"/>
        <end position="401"/>
    </location>
</feature>
<name>A0AAW0G6G9_9APHY</name>
<proteinExistence type="predicted"/>
<comment type="caution">
    <text evidence="2">The sequence shown here is derived from an EMBL/GenBank/DDBJ whole genome shotgun (WGS) entry which is preliminary data.</text>
</comment>
<dbReference type="Proteomes" id="UP001385951">
    <property type="component" value="Unassembled WGS sequence"/>
</dbReference>
<accession>A0AAW0G6G9</accession>
<dbReference type="EMBL" id="JASBNA010000014">
    <property type="protein sequence ID" value="KAK7687062.1"/>
    <property type="molecule type" value="Genomic_DNA"/>
</dbReference>
<evidence type="ECO:0000256" key="1">
    <source>
        <dbReference type="SAM" id="MobiDB-lite"/>
    </source>
</evidence>
<feature type="region of interest" description="Disordered" evidence="1">
    <location>
        <begin position="360"/>
        <end position="415"/>
    </location>
</feature>
<protein>
    <submittedName>
        <fullName evidence="2">Uncharacterized protein</fullName>
    </submittedName>
</protein>
<sequence>MVTNTKCDLTSLEWEMTVNQRGLVDTCFEEGQYETGIGVLDSLRSPRMKPFPPHVRQLVYLALYPPSIPPPEGEVPKNGFELGVPSSPSKLGARHHRSILIPTVPTTIAAQDILMAFAETNSPESLFRALPSYSLSGSESSFGDVQTIPEGDDYDEDSPIARQSRRIKEAKNCWEILKDGFIQPKIDLPVSPRIKGRSRRRIDEDEFDIPLPEHLQIVAAHAWPVLHWIVTILEKDEDVTEREGRARYSPLLLSQIPTSRTAGGRWEVGTPLEIILHCLGQTKEEYLSLGIRLMTLLINLTNCDDLNVNMFMTAACSRLSSLDSSQLAYLLSRLPREPNNVLQFKLVLCRGLLKDPTSGIAANNNSRAKPTVGARPRPLASRRKRADSVAESTASAATATTDGDRKPSATLATATRKFPTTSSSDILRLLATSDLSTSDVLGVLRLKDQLVRTYIIVQISKETKHPGDTACQHDFESGQLIQAIEHTFTIRSRNQDIVGEVEDMKTALLAYVQTAALR</sequence>
<reference evidence="2 3" key="1">
    <citation type="submission" date="2022-09" db="EMBL/GenBank/DDBJ databases">
        <authorList>
            <person name="Palmer J.M."/>
        </authorList>
    </citation>
    <scope>NUCLEOTIDE SEQUENCE [LARGE SCALE GENOMIC DNA]</scope>
    <source>
        <strain evidence="2 3">DSM 7382</strain>
    </source>
</reference>
<evidence type="ECO:0000313" key="2">
    <source>
        <dbReference type="EMBL" id="KAK7687062.1"/>
    </source>
</evidence>
<evidence type="ECO:0000313" key="3">
    <source>
        <dbReference type="Proteomes" id="UP001385951"/>
    </source>
</evidence>
<organism evidence="2 3">
    <name type="scientific">Cerrena zonata</name>
    <dbReference type="NCBI Taxonomy" id="2478898"/>
    <lineage>
        <taxon>Eukaryota</taxon>
        <taxon>Fungi</taxon>
        <taxon>Dikarya</taxon>
        <taxon>Basidiomycota</taxon>
        <taxon>Agaricomycotina</taxon>
        <taxon>Agaricomycetes</taxon>
        <taxon>Polyporales</taxon>
        <taxon>Cerrenaceae</taxon>
        <taxon>Cerrena</taxon>
    </lineage>
</organism>